<proteinExistence type="predicted"/>
<dbReference type="HOGENOM" id="CLU_2808322_0_0_9"/>
<dbReference type="KEGG" id="pbj:VN24_23805"/>
<reference evidence="2" key="2">
    <citation type="submission" date="2015-03" db="EMBL/GenBank/DDBJ databases">
        <title>Genome sequence of Paenibacillus beijingensis strain DSM 24997T.</title>
        <authorList>
            <person name="Kwak Y."/>
            <person name="Shin J.-H."/>
        </authorList>
    </citation>
    <scope>NUCLEOTIDE SEQUENCE [LARGE SCALE GENOMIC DNA]</scope>
    <source>
        <strain evidence="2">DSM 24997</strain>
    </source>
</reference>
<organism evidence="1 2">
    <name type="scientific">Paenibacillus beijingensis</name>
    <dbReference type="NCBI Taxonomy" id="1126833"/>
    <lineage>
        <taxon>Bacteria</taxon>
        <taxon>Bacillati</taxon>
        <taxon>Bacillota</taxon>
        <taxon>Bacilli</taxon>
        <taxon>Bacillales</taxon>
        <taxon>Paenibacillaceae</taxon>
        <taxon>Paenibacillus</taxon>
    </lineage>
</organism>
<evidence type="ECO:0000313" key="2">
    <source>
        <dbReference type="Proteomes" id="UP000032633"/>
    </source>
</evidence>
<dbReference type="PATRIC" id="fig|1126833.4.peg.5235"/>
<dbReference type="AlphaFoldDB" id="A0A0D5NP19"/>
<keyword evidence="2" id="KW-1185">Reference proteome</keyword>
<evidence type="ECO:0000313" key="1">
    <source>
        <dbReference type="EMBL" id="AJY77021.1"/>
    </source>
</evidence>
<reference evidence="1 2" key="1">
    <citation type="journal article" date="2015" name="J. Biotechnol.">
        <title>Complete genome sequence of Paenibacillus beijingensis 7188(T) (=DSM 24997(T)), a novel rhizobacterium from jujube garden soil.</title>
        <authorList>
            <person name="Kwak Y."/>
            <person name="Shin J.H."/>
        </authorList>
    </citation>
    <scope>NUCLEOTIDE SEQUENCE [LARGE SCALE GENOMIC DNA]</scope>
    <source>
        <strain evidence="1 2">DSM 24997</strain>
    </source>
</reference>
<dbReference type="Proteomes" id="UP000032633">
    <property type="component" value="Chromosome"/>
</dbReference>
<gene>
    <name evidence="1" type="ORF">VN24_23805</name>
</gene>
<name>A0A0D5NP19_9BACL</name>
<sequence length="67" mass="7947">MPEAKPLRKHKPIKKYVVSARGVLVQRYLVFAEARDFFRIKIAVVWEIYVRMVDNSFTVNFTVNLTF</sequence>
<accession>A0A0D5NP19</accession>
<dbReference type="EMBL" id="CP011058">
    <property type="protein sequence ID" value="AJY77021.1"/>
    <property type="molecule type" value="Genomic_DNA"/>
</dbReference>
<protein>
    <submittedName>
        <fullName evidence="1">Uncharacterized protein</fullName>
    </submittedName>
</protein>